<keyword evidence="3" id="KW-1185">Reference proteome</keyword>
<proteinExistence type="predicted"/>
<organism evidence="2 3">
    <name type="scientific">Pedococcus badiiscoriae</name>
    <dbReference type="NCBI Taxonomy" id="642776"/>
    <lineage>
        <taxon>Bacteria</taxon>
        <taxon>Bacillati</taxon>
        <taxon>Actinomycetota</taxon>
        <taxon>Actinomycetes</taxon>
        <taxon>Micrococcales</taxon>
        <taxon>Intrasporangiaceae</taxon>
        <taxon>Pedococcus</taxon>
    </lineage>
</organism>
<reference evidence="2 3" key="1">
    <citation type="submission" date="2020-07" db="EMBL/GenBank/DDBJ databases">
        <title>Sequencing the genomes of 1000 actinobacteria strains.</title>
        <authorList>
            <person name="Klenk H.-P."/>
        </authorList>
    </citation>
    <scope>NUCLEOTIDE SEQUENCE [LARGE SCALE GENOMIC DNA]</scope>
    <source>
        <strain evidence="2 3">DSM 23987</strain>
    </source>
</reference>
<dbReference type="InterPro" id="IPR004360">
    <property type="entry name" value="Glyas_Fos-R_dOase_dom"/>
</dbReference>
<dbReference type="RefSeq" id="WP_179422328.1">
    <property type="nucleotide sequence ID" value="NZ_JACCAB010000001.1"/>
</dbReference>
<gene>
    <name evidence="2" type="ORF">BJ986_002561</name>
</gene>
<dbReference type="GO" id="GO:0016829">
    <property type="term" value="F:lyase activity"/>
    <property type="evidence" value="ECO:0007669"/>
    <property type="project" value="UniProtKB-KW"/>
</dbReference>
<dbReference type="PANTHER" id="PTHR36437:SF2">
    <property type="entry name" value="GLYOXALASE_BLEOMYCIN RESISTANCE PROTEIN_DIOXYGENASE"/>
    <property type="match status" value="1"/>
</dbReference>
<keyword evidence="2" id="KW-0456">Lyase</keyword>
<keyword evidence="2" id="KW-0560">Oxidoreductase</keyword>
<accession>A0A852WMN1</accession>
<protein>
    <submittedName>
        <fullName evidence="2">Catechol 2,3-dioxygenase-like lactoylglutathione lyase family enzyme</fullName>
    </submittedName>
</protein>
<evidence type="ECO:0000313" key="3">
    <source>
        <dbReference type="Proteomes" id="UP000573599"/>
    </source>
</evidence>
<evidence type="ECO:0000259" key="1">
    <source>
        <dbReference type="PROSITE" id="PS51819"/>
    </source>
</evidence>
<dbReference type="Gene3D" id="3.10.180.10">
    <property type="entry name" value="2,3-Dihydroxybiphenyl 1,2-Dioxygenase, domain 1"/>
    <property type="match status" value="1"/>
</dbReference>
<dbReference type="Proteomes" id="UP000573599">
    <property type="component" value="Unassembled WGS sequence"/>
</dbReference>
<evidence type="ECO:0000313" key="2">
    <source>
        <dbReference type="EMBL" id="NYG08074.1"/>
    </source>
</evidence>
<dbReference type="EMBL" id="JACCAB010000001">
    <property type="protein sequence ID" value="NYG08074.1"/>
    <property type="molecule type" value="Genomic_DNA"/>
</dbReference>
<dbReference type="GO" id="GO:0051213">
    <property type="term" value="F:dioxygenase activity"/>
    <property type="evidence" value="ECO:0007669"/>
    <property type="project" value="UniProtKB-KW"/>
</dbReference>
<dbReference type="Pfam" id="PF00903">
    <property type="entry name" value="Glyoxalase"/>
    <property type="match status" value="1"/>
</dbReference>
<dbReference type="InterPro" id="IPR037523">
    <property type="entry name" value="VOC_core"/>
</dbReference>
<dbReference type="PROSITE" id="PS51819">
    <property type="entry name" value="VOC"/>
    <property type="match status" value="1"/>
</dbReference>
<name>A0A852WMN1_9MICO</name>
<dbReference type="AlphaFoldDB" id="A0A852WMN1"/>
<dbReference type="PANTHER" id="PTHR36437">
    <property type="entry name" value="GLYOXALASE/BLEOMYCIN RESISTANCE PROTEIN/DIOXYGENASE"/>
    <property type="match status" value="1"/>
</dbReference>
<comment type="caution">
    <text evidence="2">The sequence shown here is derived from an EMBL/GenBank/DDBJ whole genome shotgun (WGS) entry which is preliminary data.</text>
</comment>
<keyword evidence="2" id="KW-0223">Dioxygenase</keyword>
<dbReference type="InterPro" id="IPR029068">
    <property type="entry name" value="Glyas_Bleomycin-R_OHBP_Dase"/>
</dbReference>
<feature type="domain" description="VOC" evidence="1">
    <location>
        <begin position="12"/>
        <end position="131"/>
    </location>
</feature>
<sequence>MTATPTVQHIPGVGTVYLPVSDQDRSLAFYRDLLGFEVRTDTEFGEGFRWVEVAPAGAYTVIALVPPMGEEAPQPGGNAPFGFDTPNLEEAMAEFSSRGIKFEDLMGGEGPVPAMAYFRDPDGNRILLVEETTR</sequence>
<dbReference type="SUPFAM" id="SSF54593">
    <property type="entry name" value="Glyoxalase/Bleomycin resistance protein/Dihydroxybiphenyl dioxygenase"/>
    <property type="match status" value="1"/>
</dbReference>